<dbReference type="GO" id="GO:0005085">
    <property type="term" value="F:guanyl-nucleotide exchange factor activity"/>
    <property type="evidence" value="ECO:0007669"/>
    <property type="project" value="UniProtKB-KW"/>
</dbReference>
<dbReference type="RefSeq" id="XP_058342014.1">
    <property type="nucleotide sequence ID" value="XM_058487199.1"/>
</dbReference>
<feature type="compositionally biased region" description="Polar residues" evidence="2">
    <location>
        <begin position="36"/>
        <end position="50"/>
    </location>
</feature>
<accession>A0AAD7V3N4</accession>
<dbReference type="SMART" id="SM00036">
    <property type="entry name" value="CNH"/>
    <property type="match status" value="1"/>
</dbReference>
<organism evidence="5 6">
    <name type="scientific">Lichtheimia ornata</name>
    <dbReference type="NCBI Taxonomy" id="688661"/>
    <lineage>
        <taxon>Eukaryota</taxon>
        <taxon>Fungi</taxon>
        <taxon>Fungi incertae sedis</taxon>
        <taxon>Mucoromycota</taxon>
        <taxon>Mucoromycotina</taxon>
        <taxon>Mucoromycetes</taxon>
        <taxon>Mucorales</taxon>
        <taxon>Lichtheimiaceae</taxon>
        <taxon>Lichtheimia</taxon>
    </lineage>
</organism>
<dbReference type="InterPro" id="IPR011993">
    <property type="entry name" value="PH-like_dom_sf"/>
</dbReference>
<dbReference type="Pfam" id="PF00621">
    <property type="entry name" value="RhoGEF"/>
    <property type="match status" value="1"/>
</dbReference>
<dbReference type="Gene3D" id="1.20.900.10">
    <property type="entry name" value="Dbl homology (DH) domain"/>
    <property type="match status" value="1"/>
</dbReference>
<feature type="compositionally biased region" description="Acidic residues" evidence="2">
    <location>
        <begin position="212"/>
        <end position="224"/>
    </location>
</feature>
<dbReference type="Gene3D" id="1.10.10.10">
    <property type="entry name" value="Winged helix-like DNA-binding domain superfamily/Winged helix DNA-binding domain"/>
    <property type="match status" value="1"/>
</dbReference>
<dbReference type="GO" id="GO:0035556">
    <property type="term" value="P:intracellular signal transduction"/>
    <property type="evidence" value="ECO:0007669"/>
    <property type="project" value="InterPro"/>
</dbReference>
<sequence length="1052" mass="121119">MTTHSRDSTSTLRANIALGPPPSPPPHTEPVYFVSPMTQDNSECSASPLSAPTPPWQQYPMAYNTSNPPIRQPSTSSNRYPPTLGINIGQHTTSTPRSSRIMSANVYPAFLSHVAFELRQRVILGPRLKNGIEYQNAFDGQEAVDKLLIILGTTNRHLAVRVGRALGQQRSFHDVIYERQLVDSSSEIYQFDERLLIPTGQDSGSPGSMTLDDSDNDDDNDDTYTDQHIPPPSAATEHFYDSLFGQRFDIRQSFTLIDEFPCGVFTELTHCYSPTCLLDDRPCYSLSCPKISAYERQKRHLREQSIDTSAEDRSSFSTGSLHHDYYRQHELWSNTVPQQVRDTISEVEWKRQEGIFELIFTEDNFVRSIDYLNEMWIEPISQSDIIIPNAQWRETFLKSVFANIMTIRNIHLQLLSALQARQREHPIVSMIGDVMLEHVYNMEPLIQYGASRYQAKFALEHERMINRPFAAFAKRTEAHPSSRRLQLNAFLSSPTTRAGRYNLLLEVILKRTPTNHPDREAIPKVMEIIKGILDRMNHTAGETKNKFDLRRMNANLRFKNQSDQIDLHLLDPKRRIIKEDRLQKSPSRGSTEYQVILFDHYLVITRVRLEGASLYYVVQRPPIPVEWLMVTAEAQANASLIGTNNNRPSFPITFHYLGRKGNGGPITLYCKSEPARKPWLDKIHQMQAERERRAVFKIIPAIKPRTMSNMYKAHHLVTFNGGQQYVLATDNGVYVGHTEESSVPSQILDIQHVTQVHVLEGAQKLLVLADRTLWEYALHVVNNTKPRNDERREMIETSVPFFHVGICLQRTTICVPRKNRLNTNITLFEQLTWEDQIKKLKKARRHIPPKPHPLDLHMRKLERKEYSIPGDVWDIELTNSKMLMSTSRGVIILNMAQDERPGHLLNHEDPLLHFIIHRESEDHFRSVQKRIVLFRTPDAEHIVCYDEYAFFIDGNGNRQRPEFIIEWEGSPEAYAFSYPYLLAFEPNFIEICDIVTGERVQIIRGSSIKCLVDHNIYRSKIPIVFGAMNDASEDNYLNIFRLERAISPSSSS</sequence>
<dbReference type="SUPFAM" id="SSF48065">
    <property type="entry name" value="DBL homology domain (DH-domain)"/>
    <property type="match status" value="1"/>
</dbReference>
<dbReference type="Proteomes" id="UP001234581">
    <property type="component" value="Unassembled WGS sequence"/>
</dbReference>
<feature type="region of interest" description="Disordered" evidence="2">
    <location>
        <begin position="1"/>
        <end position="53"/>
    </location>
</feature>
<dbReference type="InterPro" id="IPR001180">
    <property type="entry name" value="CNH_dom"/>
</dbReference>
<evidence type="ECO:0000256" key="2">
    <source>
        <dbReference type="SAM" id="MobiDB-lite"/>
    </source>
</evidence>
<evidence type="ECO:0008006" key="7">
    <source>
        <dbReference type="Google" id="ProtNLM"/>
    </source>
</evidence>
<evidence type="ECO:0000313" key="5">
    <source>
        <dbReference type="EMBL" id="KAJ8657101.1"/>
    </source>
</evidence>
<protein>
    <recommendedName>
        <fullName evidence="7">Rho guanyl nucleotide exchange factor</fullName>
    </recommendedName>
</protein>
<dbReference type="PROSITE" id="PS50219">
    <property type="entry name" value="CNH"/>
    <property type="match status" value="1"/>
</dbReference>
<dbReference type="PROSITE" id="PS50010">
    <property type="entry name" value="DH_2"/>
    <property type="match status" value="1"/>
</dbReference>
<feature type="domain" description="DH" evidence="3">
    <location>
        <begin position="350"/>
        <end position="539"/>
    </location>
</feature>
<evidence type="ECO:0000313" key="6">
    <source>
        <dbReference type="Proteomes" id="UP001234581"/>
    </source>
</evidence>
<dbReference type="Pfam" id="PF00780">
    <property type="entry name" value="CNH"/>
    <property type="match status" value="1"/>
</dbReference>
<dbReference type="InterPro" id="IPR052233">
    <property type="entry name" value="Rho-type_GEFs"/>
</dbReference>
<dbReference type="SMART" id="SM00049">
    <property type="entry name" value="DEP"/>
    <property type="match status" value="1"/>
</dbReference>
<keyword evidence="6" id="KW-1185">Reference proteome</keyword>
<gene>
    <name evidence="5" type="ORF">O0I10_007181</name>
</gene>
<dbReference type="Gene3D" id="2.30.29.30">
    <property type="entry name" value="Pleckstrin-homology domain (PH domain)/Phosphotyrosine-binding domain (PTB)"/>
    <property type="match status" value="1"/>
</dbReference>
<dbReference type="PANTHER" id="PTHR46572:SF1">
    <property type="entry name" value="RHO1 GUANINE NUCLEOTIDE EXCHANGE FACTOR TUS1"/>
    <property type="match status" value="1"/>
</dbReference>
<dbReference type="CDD" id="cd00160">
    <property type="entry name" value="RhoGEF"/>
    <property type="match status" value="1"/>
</dbReference>
<dbReference type="InterPro" id="IPR036388">
    <property type="entry name" value="WH-like_DNA-bd_sf"/>
</dbReference>
<evidence type="ECO:0000259" key="4">
    <source>
        <dbReference type="PROSITE" id="PS50219"/>
    </source>
</evidence>
<dbReference type="InterPro" id="IPR035899">
    <property type="entry name" value="DBL_dom_sf"/>
</dbReference>
<dbReference type="AlphaFoldDB" id="A0AAD7V3N4"/>
<comment type="caution">
    <text evidence="5">The sequence shown here is derived from an EMBL/GenBank/DDBJ whole genome shotgun (WGS) entry which is preliminary data.</text>
</comment>
<dbReference type="SMART" id="SM00325">
    <property type="entry name" value="RhoGEF"/>
    <property type="match status" value="1"/>
</dbReference>
<feature type="domain" description="CNH" evidence="4">
    <location>
        <begin position="710"/>
        <end position="1018"/>
    </location>
</feature>
<dbReference type="PANTHER" id="PTHR46572">
    <property type="entry name" value="RHO1 GDP-GTP EXCHANGE PROTEIN 1-RELATED"/>
    <property type="match status" value="1"/>
</dbReference>
<dbReference type="GeneID" id="83214590"/>
<dbReference type="SUPFAM" id="SSF46785">
    <property type="entry name" value="Winged helix' DNA-binding domain"/>
    <property type="match status" value="1"/>
</dbReference>
<feature type="compositionally biased region" description="Pro residues" evidence="2">
    <location>
        <begin position="19"/>
        <end position="28"/>
    </location>
</feature>
<dbReference type="EMBL" id="JARTCD010000034">
    <property type="protein sequence ID" value="KAJ8657101.1"/>
    <property type="molecule type" value="Genomic_DNA"/>
</dbReference>
<evidence type="ECO:0000259" key="3">
    <source>
        <dbReference type="PROSITE" id="PS50010"/>
    </source>
</evidence>
<evidence type="ECO:0000256" key="1">
    <source>
        <dbReference type="ARBA" id="ARBA00022658"/>
    </source>
</evidence>
<dbReference type="InterPro" id="IPR000219">
    <property type="entry name" value="DH_dom"/>
</dbReference>
<proteinExistence type="predicted"/>
<dbReference type="Pfam" id="PF00610">
    <property type="entry name" value="DEP"/>
    <property type="match status" value="1"/>
</dbReference>
<feature type="region of interest" description="Disordered" evidence="2">
    <location>
        <begin position="197"/>
        <end position="233"/>
    </location>
</feature>
<keyword evidence="1" id="KW-0344">Guanine-nucleotide releasing factor</keyword>
<dbReference type="InterPro" id="IPR000591">
    <property type="entry name" value="DEP_dom"/>
</dbReference>
<name>A0AAD7V3N4_9FUNG</name>
<reference evidence="5 6" key="1">
    <citation type="submission" date="2023-03" db="EMBL/GenBank/DDBJ databases">
        <title>Genome sequence of Lichtheimia ornata CBS 291.66.</title>
        <authorList>
            <person name="Mohabir J.T."/>
            <person name="Shea T.P."/>
            <person name="Kurbessoian T."/>
            <person name="Berby B."/>
            <person name="Fontaine J."/>
            <person name="Livny J."/>
            <person name="Gnirke A."/>
            <person name="Stajich J.E."/>
            <person name="Cuomo C.A."/>
        </authorList>
    </citation>
    <scope>NUCLEOTIDE SEQUENCE [LARGE SCALE GENOMIC DNA]</scope>
    <source>
        <strain evidence="5">CBS 291.66</strain>
    </source>
</reference>
<dbReference type="InterPro" id="IPR036390">
    <property type="entry name" value="WH_DNA-bd_sf"/>
</dbReference>
<dbReference type="SUPFAM" id="SSF50729">
    <property type="entry name" value="PH domain-like"/>
    <property type="match status" value="1"/>
</dbReference>